<gene>
    <name evidence="3" type="ORF">ACFQMG_35885</name>
</gene>
<evidence type="ECO:0000313" key="4">
    <source>
        <dbReference type="Proteomes" id="UP001596435"/>
    </source>
</evidence>
<comment type="caution">
    <text evidence="3">The sequence shown here is derived from an EMBL/GenBank/DDBJ whole genome shotgun (WGS) entry which is preliminary data.</text>
</comment>
<evidence type="ECO:0000256" key="2">
    <source>
        <dbReference type="SAM" id="Phobius"/>
    </source>
</evidence>
<reference evidence="4" key="1">
    <citation type="journal article" date="2019" name="Int. J. Syst. Evol. Microbiol.">
        <title>The Global Catalogue of Microorganisms (GCM) 10K type strain sequencing project: providing services to taxonomists for standard genome sequencing and annotation.</title>
        <authorList>
            <consortium name="The Broad Institute Genomics Platform"/>
            <consortium name="The Broad Institute Genome Sequencing Center for Infectious Disease"/>
            <person name="Wu L."/>
            <person name="Ma J."/>
        </authorList>
    </citation>
    <scope>NUCLEOTIDE SEQUENCE [LARGE SCALE GENOMIC DNA]</scope>
    <source>
        <strain evidence="4">CGMCC 1.12859</strain>
    </source>
</reference>
<name>A0ABW2G5X4_9ACTN</name>
<accession>A0ABW2G5X4</accession>
<keyword evidence="4" id="KW-1185">Reference proteome</keyword>
<proteinExistence type="predicted"/>
<protein>
    <recommendedName>
        <fullName evidence="5">PepSY domain-containing protein</fullName>
    </recommendedName>
</protein>
<keyword evidence="2" id="KW-0812">Transmembrane</keyword>
<feature type="transmembrane region" description="Helical" evidence="2">
    <location>
        <begin position="37"/>
        <end position="57"/>
    </location>
</feature>
<feature type="region of interest" description="Disordered" evidence="1">
    <location>
        <begin position="81"/>
        <end position="104"/>
    </location>
</feature>
<feature type="compositionally biased region" description="Basic residues" evidence="1">
    <location>
        <begin position="19"/>
        <end position="31"/>
    </location>
</feature>
<feature type="compositionally biased region" description="Low complexity" evidence="1">
    <location>
        <begin position="91"/>
        <end position="104"/>
    </location>
</feature>
<evidence type="ECO:0000313" key="3">
    <source>
        <dbReference type="EMBL" id="MFC7184941.1"/>
    </source>
</evidence>
<keyword evidence="2" id="KW-0472">Membrane</keyword>
<keyword evidence="2" id="KW-1133">Transmembrane helix</keyword>
<feature type="region of interest" description="Disordered" evidence="1">
    <location>
        <begin position="1"/>
        <end position="31"/>
    </location>
</feature>
<evidence type="ECO:0008006" key="5">
    <source>
        <dbReference type="Google" id="ProtNLM"/>
    </source>
</evidence>
<organism evidence="3 4">
    <name type="scientific">Kitasatospora paranensis</name>
    <dbReference type="NCBI Taxonomy" id="258053"/>
    <lineage>
        <taxon>Bacteria</taxon>
        <taxon>Bacillati</taxon>
        <taxon>Actinomycetota</taxon>
        <taxon>Actinomycetes</taxon>
        <taxon>Kitasatosporales</taxon>
        <taxon>Streptomycetaceae</taxon>
        <taxon>Kitasatospora</taxon>
    </lineage>
</organism>
<feature type="compositionally biased region" description="Polar residues" evidence="1">
    <location>
        <begin position="1"/>
        <end position="13"/>
    </location>
</feature>
<evidence type="ECO:0000256" key="1">
    <source>
        <dbReference type="SAM" id="MobiDB-lite"/>
    </source>
</evidence>
<sequence>MSEQSPQQEQSAGVPQGAARKRTGPARLVPRRKGARWAALGAAVVIVGGGAAAVAVAEHHHEQETAFGPERAGADHEGVRMDGRGREDDPAAAAKRAALGPAGVPGTAVAPAPLPSLGADQAVVKAAAAVAGGRVESLRVVGQQGGGSAWLAVVIGPDGVRHDVTLSGADGTVTGNTVAAGTGAATGGGLPG</sequence>
<dbReference type="RefSeq" id="WP_345709163.1">
    <property type="nucleotide sequence ID" value="NZ_BAABKV010000001.1"/>
</dbReference>
<dbReference type="Proteomes" id="UP001596435">
    <property type="component" value="Unassembled WGS sequence"/>
</dbReference>
<dbReference type="EMBL" id="JBHTAJ010000130">
    <property type="protein sequence ID" value="MFC7184941.1"/>
    <property type="molecule type" value="Genomic_DNA"/>
</dbReference>